<keyword evidence="1" id="KW-0560">Oxidoreductase</keyword>
<dbReference type="EMBL" id="JF925335">
    <property type="protein sequence ID" value="AET85051.1"/>
    <property type="molecule type" value="Genomic_DNA"/>
</dbReference>
<reference evidence="1" key="1">
    <citation type="submission" date="2011-05" db="EMBL/GenBank/DDBJ databases">
        <authorList>
            <person name="Maharshi A.R."/>
            <person name="Thaker V.S."/>
        </authorList>
    </citation>
    <scope>NUCLEOTIDE SEQUENCE</scope>
    <source>
        <strain evidence="1">SUFAV1</strain>
    </source>
</reference>
<dbReference type="GO" id="GO:0004029">
    <property type="term" value="F:aldehyde dehydrogenase (NAD+) activity"/>
    <property type="evidence" value="ECO:0007669"/>
    <property type="project" value="UniProtKB-EC"/>
</dbReference>
<gene>
    <name evidence="1" type="primary">ALD</name>
</gene>
<organism evidence="1">
    <name type="scientific">Aspergillus niger</name>
    <dbReference type="NCBI Taxonomy" id="5061"/>
    <lineage>
        <taxon>Eukaryota</taxon>
        <taxon>Fungi</taxon>
        <taxon>Dikarya</taxon>
        <taxon>Ascomycota</taxon>
        <taxon>Pezizomycotina</taxon>
        <taxon>Eurotiomycetes</taxon>
        <taxon>Eurotiomycetidae</taxon>
        <taxon>Eurotiales</taxon>
        <taxon>Aspergillaceae</taxon>
        <taxon>Aspergillus</taxon>
        <taxon>Aspergillus subgen. Circumdati</taxon>
    </lineage>
</organism>
<sequence>FFYDQTQTSAASCPSSCGCYAAKALDITGESSLNTPGFVNVSLRQPFVRLWCHCPLECPVFCPISRLPRLSRQHL</sequence>
<protein>
    <submittedName>
        <fullName evidence="1">Aldehyde dehydrogenase</fullName>
        <ecNumber evidence="1">1.2.1.3</ecNumber>
    </submittedName>
</protein>
<name>G9DDG6_ASPNG</name>
<proteinExistence type="predicted"/>
<accession>G9DDG6</accession>
<evidence type="ECO:0000313" key="1">
    <source>
        <dbReference type="EMBL" id="AET85051.1"/>
    </source>
</evidence>
<feature type="non-terminal residue" evidence="1">
    <location>
        <position position="1"/>
    </location>
</feature>
<dbReference type="AlphaFoldDB" id="G9DDG6"/>
<dbReference type="EC" id="1.2.1.3" evidence="1"/>
<feature type="non-terminal residue" evidence="1">
    <location>
        <position position="75"/>
    </location>
</feature>